<sequence>MFAATRSTALLVRTESAATERTPSARPRRSFSFQLDATRHYSTLSSMDHDIQAAYDAIASARETAKVDVGAGMDRWN</sequence>
<proteinExistence type="predicted"/>
<gene>
    <name evidence="1" type="ORF">MMUR_23740</name>
</gene>
<dbReference type="EMBL" id="BLKT01000003">
    <property type="protein sequence ID" value="GFG58238.1"/>
    <property type="molecule type" value="Genomic_DNA"/>
</dbReference>
<accession>A0A7I9WLJ7</accession>
<evidence type="ECO:0000313" key="1">
    <source>
        <dbReference type="EMBL" id="GFG58238.1"/>
    </source>
</evidence>
<dbReference type="AlphaFoldDB" id="A0A7I9WLJ7"/>
<organism evidence="1 2">
    <name type="scientific">Mycolicibacterium murale</name>
    <dbReference type="NCBI Taxonomy" id="182220"/>
    <lineage>
        <taxon>Bacteria</taxon>
        <taxon>Bacillati</taxon>
        <taxon>Actinomycetota</taxon>
        <taxon>Actinomycetes</taxon>
        <taxon>Mycobacteriales</taxon>
        <taxon>Mycobacteriaceae</taxon>
        <taxon>Mycolicibacterium</taxon>
    </lineage>
</organism>
<dbReference type="Proteomes" id="UP000465241">
    <property type="component" value="Unassembled WGS sequence"/>
</dbReference>
<comment type="caution">
    <text evidence="1">The sequence shown here is derived from an EMBL/GenBank/DDBJ whole genome shotgun (WGS) entry which is preliminary data.</text>
</comment>
<name>A0A7I9WLJ7_9MYCO</name>
<evidence type="ECO:0000313" key="2">
    <source>
        <dbReference type="Proteomes" id="UP000465241"/>
    </source>
</evidence>
<protein>
    <submittedName>
        <fullName evidence="1">Uncharacterized protein</fullName>
    </submittedName>
</protein>
<reference evidence="1 2" key="1">
    <citation type="journal article" date="2019" name="Emerg. Microbes Infect.">
        <title>Comprehensive subspecies identification of 175 nontuberculous mycobacteria species based on 7547 genomic profiles.</title>
        <authorList>
            <person name="Matsumoto Y."/>
            <person name="Kinjo T."/>
            <person name="Motooka D."/>
            <person name="Nabeya D."/>
            <person name="Jung N."/>
            <person name="Uechi K."/>
            <person name="Horii T."/>
            <person name="Iida T."/>
            <person name="Fujita J."/>
            <person name="Nakamura S."/>
        </authorList>
    </citation>
    <scope>NUCLEOTIDE SEQUENCE [LARGE SCALE GENOMIC DNA]</scope>
    <source>
        <strain evidence="1 2">JCM 13392</strain>
    </source>
</reference>
<keyword evidence="2" id="KW-1185">Reference proteome</keyword>